<proteinExistence type="predicted"/>
<feature type="transmembrane region" description="Helical" evidence="3">
    <location>
        <begin position="114"/>
        <end position="132"/>
    </location>
</feature>
<keyword evidence="3" id="KW-1133">Transmembrane helix</keyword>
<evidence type="ECO:0000313" key="4">
    <source>
        <dbReference type="EMBL" id="KKP65838.1"/>
    </source>
</evidence>
<dbReference type="Gene3D" id="1.25.40.10">
    <property type="entry name" value="Tetratricopeptide repeat domain"/>
    <property type="match status" value="1"/>
</dbReference>
<evidence type="ECO:0000313" key="5">
    <source>
        <dbReference type="Proteomes" id="UP000033866"/>
    </source>
</evidence>
<keyword evidence="3" id="KW-0472">Membrane</keyword>
<dbReference type="Proteomes" id="UP000033866">
    <property type="component" value="Unassembled WGS sequence"/>
</dbReference>
<feature type="transmembrane region" description="Helical" evidence="3">
    <location>
        <begin position="12"/>
        <end position="36"/>
    </location>
</feature>
<feature type="transmembrane region" description="Helical" evidence="3">
    <location>
        <begin position="413"/>
        <end position="443"/>
    </location>
</feature>
<evidence type="ECO:0000256" key="3">
    <source>
        <dbReference type="SAM" id="Phobius"/>
    </source>
</evidence>
<keyword evidence="3" id="KW-0812">Transmembrane</keyword>
<dbReference type="SUPFAM" id="SSF48452">
    <property type="entry name" value="TPR-like"/>
    <property type="match status" value="1"/>
</dbReference>
<sequence length="761" mass="85457">MSKEIKAPISSVFNLVSSIQRGLLYLTLFIIPWFVIPLPYDSSEKIKSVLFISLTSLLILLEIIKWIWDGKISIIKSSFDKIFLLLFSSFLLSFVFAQDSWISFWGYDGRIGRGFFAITFLFLFFYLSRGILQKREEIIRAIEIFSLGLLILIILSVLSVLKVNIFAWIPYIRDFFVVGLPLTFSFQEIMLLAGGTALLAIFLLVHYVQEKKYQVTIFPALIFIISLGSIPIFSINQGALVPILFFVITLLVCLLLILKLEKSLKAIPALIFIFSALVAGFSVGFQFESFRTSILGESFTTLNPIRLGSDISWVVASSSVVNDFFRGLVGMGNDSFAIAYNAFRPATDATIALGNTSFITGSNEVFTILANRGFIGVTIWIVLGFVLARFLINEITTGKGERSILTTILGLNLLLIYLGSIFLPFSFLTYFIMFALALLLLVYSNKEGINEEFLLKFWAVNIGTVSKDINKTLENVNWFLTMFFTLLVTAGLVLLTIKMASVAYVVRAESYNTEQSLKFQEYEEEVPFEERDKYLVQMAAYYNNALRYDSTDPFVNRKAALISLEIINLLSEQHTDATEEDKKAIMTEVSVWKNAAIDLSKEATSTSQLTYANWNTRASVYLGLVSLGFSDYSEDALSTLQVCVNLNPLDYDSYYKAGQIFMLQEDYDQALNSFNKVLNINQSHVPSLVLAANILSEKGDKEGAIKYLTAAKQILEINEQDSGDMYDSIVKGLEELGTAETTTDTDVDETEEVETTPTEEE</sequence>
<dbReference type="InterPro" id="IPR011990">
    <property type="entry name" value="TPR-like_helical_dom_sf"/>
</dbReference>
<feature type="transmembrane region" description="Helical" evidence="3">
    <location>
        <begin position="215"/>
        <end position="233"/>
    </location>
</feature>
<protein>
    <submittedName>
        <fullName evidence="4">Uncharacterized protein</fullName>
    </submittedName>
</protein>
<feature type="transmembrane region" description="Helical" evidence="3">
    <location>
        <begin position="144"/>
        <end position="169"/>
    </location>
</feature>
<dbReference type="PROSITE" id="PS50005">
    <property type="entry name" value="TPR"/>
    <property type="match status" value="1"/>
</dbReference>
<gene>
    <name evidence="4" type="ORF">UR61_C0010G0010</name>
</gene>
<feature type="region of interest" description="Disordered" evidence="2">
    <location>
        <begin position="733"/>
        <end position="761"/>
    </location>
</feature>
<feature type="transmembrane region" description="Helical" evidence="3">
    <location>
        <begin position="373"/>
        <end position="392"/>
    </location>
</feature>
<name>A0A0G0B8W4_9BACT</name>
<dbReference type="Pfam" id="PF13181">
    <property type="entry name" value="TPR_8"/>
    <property type="match status" value="1"/>
</dbReference>
<feature type="transmembrane region" description="Helical" evidence="3">
    <location>
        <begin position="270"/>
        <end position="287"/>
    </location>
</feature>
<organism evidence="4 5">
    <name type="scientific">candidate division WS6 bacterium GW2011_GWE1_34_7</name>
    <dbReference type="NCBI Taxonomy" id="1619093"/>
    <lineage>
        <taxon>Bacteria</taxon>
        <taxon>Candidatus Dojkabacteria</taxon>
    </lineage>
</organism>
<dbReference type="EMBL" id="LBPV01000010">
    <property type="protein sequence ID" value="KKP65838.1"/>
    <property type="molecule type" value="Genomic_DNA"/>
</dbReference>
<keyword evidence="1" id="KW-0802">TPR repeat</keyword>
<evidence type="ECO:0000256" key="2">
    <source>
        <dbReference type="SAM" id="MobiDB-lite"/>
    </source>
</evidence>
<feature type="compositionally biased region" description="Acidic residues" evidence="2">
    <location>
        <begin position="743"/>
        <end position="761"/>
    </location>
</feature>
<feature type="transmembrane region" description="Helical" evidence="3">
    <location>
        <begin position="239"/>
        <end position="258"/>
    </location>
</feature>
<dbReference type="InterPro" id="IPR019734">
    <property type="entry name" value="TPR_rpt"/>
</dbReference>
<comment type="caution">
    <text evidence="4">The sequence shown here is derived from an EMBL/GenBank/DDBJ whole genome shotgun (WGS) entry which is preliminary data.</text>
</comment>
<evidence type="ECO:0000256" key="1">
    <source>
        <dbReference type="PROSITE-ProRule" id="PRU00339"/>
    </source>
</evidence>
<feature type="transmembrane region" description="Helical" evidence="3">
    <location>
        <begin position="189"/>
        <end position="208"/>
    </location>
</feature>
<accession>A0A0G0B8W4</accession>
<feature type="transmembrane region" description="Helical" evidence="3">
    <location>
        <begin position="48"/>
        <end position="68"/>
    </location>
</feature>
<dbReference type="SMART" id="SM00028">
    <property type="entry name" value="TPR"/>
    <property type="match status" value="2"/>
</dbReference>
<reference evidence="4 5" key="1">
    <citation type="journal article" date="2015" name="Nature">
        <title>rRNA introns, odd ribosomes, and small enigmatic genomes across a large radiation of phyla.</title>
        <authorList>
            <person name="Brown C.T."/>
            <person name="Hug L.A."/>
            <person name="Thomas B.C."/>
            <person name="Sharon I."/>
            <person name="Castelle C.J."/>
            <person name="Singh A."/>
            <person name="Wilkins M.J."/>
            <person name="Williams K.H."/>
            <person name="Banfield J.F."/>
        </authorList>
    </citation>
    <scope>NUCLEOTIDE SEQUENCE [LARGE SCALE GENOMIC DNA]</scope>
</reference>
<dbReference type="AlphaFoldDB" id="A0A0G0B8W4"/>
<feature type="repeat" description="TPR" evidence="1">
    <location>
        <begin position="651"/>
        <end position="684"/>
    </location>
</feature>
<feature type="transmembrane region" description="Helical" evidence="3">
    <location>
        <begin position="82"/>
        <end position="102"/>
    </location>
</feature>
<feature type="transmembrane region" description="Helical" evidence="3">
    <location>
        <begin position="476"/>
        <end position="497"/>
    </location>
</feature>